<evidence type="ECO:0000313" key="1">
    <source>
        <dbReference type="EMBL" id="CAD7408103.1"/>
    </source>
</evidence>
<gene>
    <name evidence="1" type="ORF">TPSB3V08_LOCUS6194</name>
</gene>
<sequence length="130" mass="14630">MVLKMESFSTAYQCVCNCTRASRYVMTAPPIDANIGYVIRQILLKKEQFLDDSRRVLSLQSCGVTGSHQQDGLSEAHHEPGYDIAHNHRLVEVDHLCSEDESAQRVQQHLDSVHFSDEMADAKQVVTNQA</sequence>
<dbReference type="EMBL" id="OD003543">
    <property type="protein sequence ID" value="CAD7408103.1"/>
    <property type="molecule type" value="Genomic_DNA"/>
</dbReference>
<protein>
    <submittedName>
        <fullName evidence="1">Uncharacterized protein</fullName>
    </submittedName>
</protein>
<organism evidence="1">
    <name type="scientific">Timema poppense</name>
    <name type="common">Walking stick</name>
    <dbReference type="NCBI Taxonomy" id="170557"/>
    <lineage>
        <taxon>Eukaryota</taxon>
        <taxon>Metazoa</taxon>
        <taxon>Ecdysozoa</taxon>
        <taxon>Arthropoda</taxon>
        <taxon>Hexapoda</taxon>
        <taxon>Insecta</taxon>
        <taxon>Pterygota</taxon>
        <taxon>Neoptera</taxon>
        <taxon>Polyneoptera</taxon>
        <taxon>Phasmatodea</taxon>
        <taxon>Timematodea</taxon>
        <taxon>Timematoidea</taxon>
        <taxon>Timematidae</taxon>
        <taxon>Timema</taxon>
    </lineage>
</organism>
<accession>A0A7R9D4X1</accession>
<dbReference type="AlphaFoldDB" id="A0A7R9D4X1"/>
<proteinExistence type="predicted"/>
<name>A0A7R9D4X1_TIMPO</name>
<reference evidence="1" key="1">
    <citation type="submission" date="2020-11" db="EMBL/GenBank/DDBJ databases">
        <authorList>
            <person name="Tran Van P."/>
        </authorList>
    </citation>
    <scope>NUCLEOTIDE SEQUENCE</scope>
</reference>